<gene>
    <name evidence="5" type="ORF">FEE95_18845</name>
</gene>
<dbReference type="PIRSF" id="PIRSF019455">
    <property type="entry name" value="CopR_AtkY"/>
    <property type="match status" value="1"/>
</dbReference>
<name>A0A5S3PG63_9FLAO</name>
<dbReference type="Gene3D" id="1.10.10.10">
    <property type="entry name" value="Winged helix-like DNA-binding domain superfamily/Winged helix DNA-binding domain"/>
    <property type="match status" value="1"/>
</dbReference>
<dbReference type="AlphaFoldDB" id="A0A5S3PG63"/>
<organism evidence="5 6">
    <name type="scientific">Maribacter algarum</name>
    <name type="common">ex Zhang et al. 2020</name>
    <dbReference type="NCBI Taxonomy" id="2578118"/>
    <lineage>
        <taxon>Bacteria</taxon>
        <taxon>Pseudomonadati</taxon>
        <taxon>Bacteroidota</taxon>
        <taxon>Flavobacteriia</taxon>
        <taxon>Flavobacteriales</taxon>
        <taxon>Flavobacteriaceae</taxon>
        <taxon>Maribacter</taxon>
    </lineage>
</organism>
<evidence type="ECO:0000313" key="6">
    <source>
        <dbReference type="Proteomes" id="UP000310314"/>
    </source>
</evidence>
<evidence type="ECO:0000256" key="3">
    <source>
        <dbReference type="ARBA" id="ARBA00023125"/>
    </source>
</evidence>
<protein>
    <submittedName>
        <fullName evidence="5">BlaI/MecI/CopY family transcriptional regulator</fullName>
    </submittedName>
</protein>
<dbReference type="InterPro" id="IPR005650">
    <property type="entry name" value="BlaI_family"/>
</dbReference>
<comment type="caution">
    <text evidence="5">The sequence shown here is derived from an EMBL/GenBank/DDBJ whole genome shotgun (WGS) entry which is preliminary data.</text>
</comment>
<dbReference type="Gene3D" id="1.10.4040.10">
    <property type="entry name" value="Penicillinase repressor domain"/>
    <property type="match status" value="1"/>
</dbReference>
<keyword evidence="4" id="KW-0804">Transcription</keyword>
<dbReference type="GO" id="GO:0045892">
    <property type="term" value="P:negative regulation of DNA-templated transcription"/>
    <property type="evidence" value="ECO:0007669"/>
    <property type="project" value="InterPro"/>
</dbReference>
<reference evidence="5 6" key="1">
    <citation type="submission" date="2019-05" db="EMBL/GenBank/DDBJ databases">
        <authorList>
            <person name="Zhang J.-Y."/>
            <person name="Feg X."/>
            <person name="Du Z.-J."/>
        </authorList>
    </citation>
    <scope>NUCLEOTIDE SEQUENCE [LARGE SCALE GENOMIC DNA]</scope>
    <source>
        <strain evidence="5 6">RZ26</strain>
    </source>
</reference>
<dbReference type="Pfam" id="PF03965">
    <property type="entry name" value="Penicillinase_R"/>
    <property type="match status" value="1"/>
</dbReference>
<keyword evidence="6" id="KW-1185">Reference proteome</keyword>
<dbReference type="InterPro" id="IPR036390">
    <property type="entry name" value="WH_DNA-bd_sf"/>
</dbReference>
<evidence type="ECO:0000256" key="1">
    <source>
        <dbReference type="ARBA" id="ARBA00011046"/>
    </source>
</evidence>
<dbReference type="Proteomes" id="UP000310314">
    <property type="component" value="Unassembled WGS sequence"/>
</dbReference>
<dbReference type="EMBL" id="VATY01000005">
    <property type="protein sequence ID" value="TMM53130.1"/>
    <property type="molecule type" value="Genomic_DNA"/>
</dbReference>
<keyword evidence="3" id="KW-0238">DNA-binding</keyword>
<dbReference type="OrthoDB" id="1098508at2"/>
<proteinExistence type="inferred from homology"/>
<accession>A0A5S3PG63</accession>
<sequence>MQKLTNKEEEIMKILWQLEKAFVKEIRAELDGEKPHYNTLSTIVRNLEDKKYVGHEAFGNTHRYYPLITKDAYRKKFINSSIVDYFDNSYKNLVSSFAKEEKISVKELKEIINLIENKK</sequence>
<dbReference type="RefSeq" id="WP_138659590.1">
    <property type="nucleotide sequence ID" value="NZ_VATY01000005.1"/>
</dbReference>
<dbReference type="SUPFAM" id="SSF46785">
    <property type="entry name" value="Winged helix' DNA-binding domain"/>
    <property type="match status" value="1"/>
</dbReference>
<dbReference type="InterPro" id="IPR036388">
    <property type="entry name" value="WH-like_DNA-bd_sf"/>
</dbReference>
<evidence type="ECO:0000256" key="4">
    <source>
        <dbReference type="ARBA" id="ARBA00023163"/>
    </source>
</evidence>
<keyword evidence="2" id="KW-0805">Transcription regulation</keyword>
<evidence type="ECO:0000313" key="5">
    <source>
        <dbReference type="EMBL" id="TMM53130.1"/>
    </source>
</evidence>
<dbReference type="GO" id="GO:0003677">
    <property type="term" value="F:DNA binding"/>
    <property type="evidence" value="ECO:0007669"/>
    <property type="project" value="UniProtKB-KW"/>
</dbReference>
<comment type="similarity">
    <text evidence="1">Belongs to the BlaI transcriptional regulatory family.</text>
</comment>
<evidence type="ECO:0000256" key="2">
    <source>
        <dbReference type="ARBA" id="ARBA00023015"/>
    </source>
</evidence>